<accession>E6QM69</accession>
<dbReference type="EMBL" id="CABQ01000207">
    <property type="protein sequence ID" value="CBI08340.1"/>
    <property type="molecule type" value="Genomic_DNA"/>
</dbReference>
<reference evidence="1" key="1">
    <citation type="submission" date="2009-10" db="EMBL/GenBank/DDBJ databases">
        <title>Diversity of trophic interactions inside an arsenic-rich microbial ecosystem.</title>
        <authorList>
            <person name="Bertin P.N."/>
            <person name="Heinrich-Salmeron A."/>
            <person name="Pelletier E."/>
            <person name="Goulhen-Chollet F."/>
            <person name="Arsene-Ploetze F."/>
            <person name="Gallien S."/>
            <person name="Calteau A."/>
            <person name="Vallenet D."/>
            <person name="Casiot C."/>
            <person name="Chane-Woon-Ming B."/>
            <person name="Giloteaux L."/>
            <person name="Barakat M."/>
            <person name="Bonnefoy V."/>
            <person name="Bruneel O."/>
            <person name="Chandler M."/>
            <person name="Cleiss J."/>
            <person name="Duran R."/>
            <person name="Elbaz-Poulichet F."/>
            <person name="Fonknechten N."/>
            <person name="Lauga B."/>
            <person name="Mornico D."/>
            <person name="Ortet P."/>
            <person name="Schaeffer C."/>
            <person name="Siguier P."/>
            <person name="Alexander Thil Smith A."/>
            <person name="Van Dorsselaer A."/>
            <person name="Weissenbach J."/>
            <person name="Medigue C."/>
            <person name="Le Paslier D."/>
        </authorList>
    </citation>
    <scope>NUCLEOTIDE SEQUENCE</scope>
</reference>
<gene>
    <name evidence="1" type="ORF">CARN6_1797</name>
</gene>
<organism evidence="1">
    <name type="scientific">mine drainage metagenome</name>
    <dbReference type="NCBI Taxonomy" id="410659"/>
    <lineage>
        <taxon>unclassified sequences</taxon>
        <taxon>metagenomes</taxon>
        <taxon>ecological metagenomes</taxon>
    </lineage>
</organism>
<sequence>MSDLAQRNKDIVERFFKECRIYGFHTIMRTREERRDYAEGDSSICPSRAVCRSARGVVFCTAADEPWRSAGAGEHG</sequence>
<dbReference type="AlphaFoldDB" id="E6QM69"/>
<evidence type="ECO:0000313" key="1">
    <source>
        <dbReference type="EMBL" id="CBI08340.1"/>
    </source>
</evidence>
<name>E6QM69_9ZZZZ</name>
<comment type="caution">
    <text evidence="1">The sequence shown here is derived from an EMBL/GenBank/DDBJ whole genome shotgun (WGS) entry which is preliminary data.</text>
</comment>
<protein>
    <submittedName>
        <fullName evidence="1">Uncharacterized protein</fullName>
    </submittedName>
</protein>
<proteinExistence type="predicted"/>